<evidence type="ECO:0000313" key="3">
    <source>
        <dbReference type="EMBL" id="CAG5118810.1"/>
    </source>
</evidence>
<feature type="region of interest" description="Disordered" evidence="2">
    <location>
        <begin position="573"/>
        <end position="636"/>
    </location>
</feature>
<dbReference type="AlphaFoldDB" id="A0A8S3YUF4"/>
<dbReference type="GO" id="GO:0000149">
    <property type="term" value="F:SNARE binding"/>
    <property type="evidence" value="ECO:0007669"/>
    <property type="project" value="TreeGrafter"/>
</dbReference>
<dbReference type="Proteomes" id="UP000678393">
    <property type="component" value="Unassembled WGS sequence"/>
</dbReference>
<gene>
    <name evidence="3" type="ORF">CUNI_LOCUS4368</name>
</gene>
<dbReference type="OrthoDB" id="72772at2759"/>
<feature type="compositionally biased region" description="Polar residues" evidence="2">
    <location>
        <begin position="474"/>
        <end position="503"/>
    </location>
</feature>
<feature type="compositionally biased region" description="Polar residues" evidence="2">
    <location>
        <begin position="688"/>
        <end position="704"/>
    </location>
</feature>
<dbReference type="PANTHER" id="PTHR15157">
    <property type="entry name" value="UV RADIATION RESISTANCE-ASSOCIATED GENE PROTEIN"/>
    <property type="match status" value="1"/>
</dbReference>
<evidence type="ECO:0000256" key="1">
    <source>
        <dbReference type="ARBA" id="ARBA00023054"/>
    </source>
</evidence>
<reference evidence="3" key="1">
    <citation type="submission" date="2021-04" db="EMBL/GenBank/DDBJ databases">
        <authorList>
            <consortium name="Molecular Ecology Group"/>
        </authorList>
    </citation>
    <scope>NUCLEOTIDE SEQUENCE</scope>
</reference>
<organism evidence="3 4">
    <name type="scientific">Candidula unifasciata</name>
    <dbReference type="NCBI Taxonomy" id="100452"/>
    <lineage>
        <taxon>Eukaryota</taxon>
        <taxon>Metazoa</taxon>
        <taxon>Spiralia</taxon>
        <taxon>Lophotrochozoa</taxon>
        <taxon>Mollusca</taxon>
        <taxon>Gastropoda</taxon>
        <taxon>Heterobranchia</taxon>
        <taxon>Euthyneura</taxon>
        <taxon>Panpulmonata</taxon>
        <taxon>Eupulmonata</taxon>
        <taxon>Stylommatophora</taxon>
        <taxon>Helicina</taxon>
        <taxon>Helicoidea</taxon>
        <taxon>Geomitridae</taxon>
        <taxon>Candidula</taxon>
    </lineage>
</organism>
<name>A0A8S3YUF4_9EUPU</name>
<protein>
    <recommendedName>
        <fullName evidence="5">UV radiation resistance-associated gene protein</fullName>
    </recommendedName>
</protein>
<accession>A0A8S3YUF4</accession>
<sequence>MQGSEDVVVKNPFNLPTYQRRLRHLQSIAIRNLNCPGDQEIDLCNLTVYFTLHRKVKHKAFYTSEKITGSLNPTWQSFGLQRSDANVDLAAKSVLVRIWCGHGNVFKVKIEAEINFSGLLFFSNKLQVPGIKHQTDTLLFGLFNKIFIHYDKASGNPQLEQLIPDTEVAKRNSLGAVYVDQFAVRPSYSTSNLKRIHMVQRAITQTLASVKRVHSSIEDRLLSSNENAEKLSQREVLLVKVRQLRQELLWQTQQKQVEQEKLEKYQATQNARLNLVKVKGTELQQLAVDTEEKRTLHIQSREMLVKENAQVLFRRKQIIREMVQDIYPITEDEKGFYICNVRLPNAEDYQGQDEMRVSIALGFTCHLTQMISHFMDLPLRYPMVYRGSRSTIIDHIHSKLTDKDREFPLYGKGKEKFQYNYAVFLLNKNISQMRFYCGLGTNDLRQTLPNLKSLLEQRLGVRLSTSQEHRGDASTLQSPPQTSIAGSQASRVSQAISSNASSNPRKHTAPETDNQALTISRLTSATGEGISLNNLSDNSSLRTASKIGHSMSFPQTTNTQVKVASSVHENFNYSPQANSASQNSHAASAEGTCIPHNSSGHKESSPSSSRTRDSQENDRVIKEEDETEDIFKPSEDSFFQVRNQPVVEVFNKIFQDIQNSNDIASSSFSNTENSLDSAQRSFKLVKTSAVSSSPESDLPSNGNQVEGVASPNGYHTQTADFTYEHIAHGNVCGSEGQSDSPDDIPVSSFDDGNIETSQA</sequence>
<proteinExistence type="predicted"/>
<feature type="compositionally biased region" description="Basic and acidic residues" evidence="2">
    <location>
        <begin position="600"/>
        <end position="622"/>
    </location>
</feature>
<dbReference type="GO" id="GO:0035493">
    <property type="term" value="P:SNARE complex assembly"/>
    <property type="evidence" value="ECO:0007669"/>
    <property type="project" value="TreeGrafter"/>
</dbReference>
<evidence type="ECO:0000256" key="2">
    <source>
        <dbReference type="SAM" id="MobiDB-lite"/>
    </source>
</evidence>
<dbReference type="PANTHER" id="PTHR15157:SF5">
    <property type="entry name" value="UV RADIATION RESISTANCE-ASSOCIATED GENE PROTEIN"/>
    <property type="match status" value="1"/>
</dbReference>
<feature type="region of interest" description="Disordered" evidence="2">
    <location>
        <begin position="465"/>
        <end position="517"/>
    </location>
</feature>
<comment type="caution">
    <text evidence="3">The sequence shown here is derived from an EMBL/GenBank/DDBJ whole genome shotgun (WGS) entry which is preliminary data.</text>
</comment>
<dbReference type="GO" id="GO:0005768">
    <property type="term" value="C:endosome"/>
    <property type="evidence" value="ECO:0007669"/>
    <property type="project" value="TreeGrafter"/>
</dbReference>
<evidence type="ECO:0008006" key="5">
    <source>
        <dbReference type="Google" id="ProtNLM"/>
    </source>
</evidence>
<dbReference type="EMBL" id="CAJHNH020000612">
    <property type="protein sequence ID" value="CAG5118810.1"/>
    <property type="molecule type" value="Genomic_DNA"/>
</dbReference>
<keyword evidence="4" id="KW-1185">Reference proteome</keyword>
<evidence type="ECO:0000313" key="4">
    <source>
        <dbReference type="Proteomes" id="UP000678393"/>
    </source>
</evidence>
<feature type="compositionally biased region" description="Low complexity" evidence="2">
    <location>
        <begin position="574"/>
        <end position="589"/>
    </location>
</feature>
<feature type="region of interest" description="Disordered" evidence="2">
    <location>
        <begin position="686"/>
        <end position="759"/>
    </location>
</feature>
<keyword evidence="1" id="KW-0175">Coiled coil</keyword>
<dbReference type="GO" id="GO:0000323">
    <property type="term" value="C:lytic vacuole"/>
    <property type="evidence" value="ECO:0007669"/>
    <property type="project" value="TreeGrafter"/>
</dbReference>